<keyword evidence="2" id="KW-0560">Oxidoreductase</keyword>
<dbReference type="PANTHER" id="PTHR43673:SF10">
    <property type="entry name" value="NADH DEHYDROGENASE_NAD(P)H NITROREDUCTASE XCC3605-RELATED"/>
    <property type="match status" value="1"/>
</dbReference>
<feature type="domain" description="Nitroreductase" evidence="3">
    <location>
        <begin position="22"/>
        <end position="71"/>
    </location>
</feature>
<dbReference type="CDD" id="cd02138">
    <property type="entry name" value="TdsD-like"/>
    <property type="match status" value="1"/>
</dbReference>
<dbReference type="RefSeq" id="WP_203151285.1">
    <property type="nucleotide sequence ID" value="NZ_JAEVHL010000221.1"/>
</dbReference>
<sequence>MLTRSVEPDVRCQPAGNLHPLIAGRWSPRAYDPTYVIEESSLRNMLEAARCTPSNRNSQPWRFRVGRRGDEVFDGLLAALTPGNRLWAASASMLICGSAARCDESGEPLRWASYDLGQAIAYLTVQAMSEGLYVRQMAGFDPAVIRLGRDVPTGFDPWIVVAVGALGDPERLPARWQAEEGAGRVRTELRLLVSEAAVPHHTG</sequence>
<evidence type="ECO:0000256" key="2">
    <source>
        <dbReference type="ARBA" id="ARBA00023002"/>
    </source>
</evidence>
<gene>
    <name evidence="4" type="ORF">JM949_28600</name>
</gene>
<proteinExistence type="inferred from homology"/>
<evidence type="ECO:0000313" key="5">
    <source>
        <dbReference type="Proteomes" id="UP000622245"/>
    </source>
</evidence>
<dbReference type="Proteomes" id="UP000622245">
    <property type="component" value="Unassembled WGS sequence"/>
</dbReference>
<organism evidence="4 5">
    <name type="scientific">Micromonospora tarensis</name>
    <dbReference type="NCBI Taxonomy" id="2806100"/>
    <lineage>
        <taxon>Bacteria</taxon>
        <taxon>Bacillati</taxon>
        <taxon>Actinomycetota</taxon>
        <taxon>Actinomycetes</taxon>
        <taxon>Micromonosporales</taxon>
        <taxon>Micromonosporaceae</taxon>
        <taxon>Micromonospora</taxon>
    </lineage>
</organism>
<comment type="caution">
    <text evidence="4">The sequence shown here is derived from an EMBL/GenBank/DDBJ whole genome shotgun (WGS) entry which is preliminary data.</text>
</comment>
<evidence type="ECO:0000259" key="3">
    <source>
        <dbReference type="Pfam" id="PF00881"/>
    </source>
</evidence>
<accession>A0ABS1YNF9</accession>
<reference evidence="4 5" key="1">
    <citation type="submission" date="2021-01" db="EMBL/GenBank/DDBJ databases">
        <title>Draft genome sequence of Micromonospora sp. strain STR1s_6.</title>
        <authorList>
            <person name="Karlyshev A."/>
            <person name="Jawad R."/>
        </authorList>
    </citation>
    <scope>NUCLEOTIDE SEQUENCE [LARGE SCALE GENOMIC DNA]</scope>
    <source>
        <strain evidence="4 5">STR1S-6</strain>
    </source>
</reference>
<dbReference type="Pfam" id="PF00881">
    <property type="entry name" value="Nitroreductase"/>
    <property type="match status" value="1"/>
</dbReference>
<dbReference type="PANTHER" id="PTHR43673">
    <property type="entry name" value="NAD(P)H NITROREDUCTASE YDGI-RELATED"/>
    <property type="match status" value="1"/>
</dbReference>
<dbReference type="InterPro" id="IPR029479">
    <property type="entry name" value="Nitroreductase"/>
</dbReference>
<name>A0ABS1YNF9_9ACTN</name>
<dbReference type="InterPro" id="IPR000415">
    <property type="entry name" value="Nitroreductase-like"/>
</dbReference>
<protein>
    <submittedName>
        <fullName evidence="4">Nitroreductase family protein</fullName>
    </submittedName>
</protein>
<keyword evidence="5" id="KW-1185">Reference proteome</keyword>
<dbReference type="EMBL" id="JAEVHL010000221">
    <property type="protein sequence ID" value="MBM0278959.1"/>
    <property type="molecule type" value="Genomic_DNA"/>
</dbReference>
<evidence type="ECO:0000256" key="1">
    <source>
        <dbReference type="ARBA" id="ARBA00007118"/>
    </source>
</evidence>
<dbReference type="Gene3D" id="3.40.109.10">
    <property type="entry name" value="NADH Oxidase"/>
    <property type="match status" value="1"/>
</dbReference>
<comment type="similarity">
    <text evidence="1">Belongs to the nitroreductase family.</text>
</comment>
<evidence type="ECO:0000313" key="4">
    <source>
        <dbReference type="EMBL" id="MBM0278959.1"/>
    </source>
</evidence>
<dbReference type="SUPFAM" id="SSF55469">
    <property type="entry name" value="FMN-dependent nitroreductase-like"/>
    <property type="match status" value="1"/>
</dbReference>